<reference evidence="1 2" key="1">
    <citation type="submission" date="2014-04" db="EMBL/GenBank/DDBJ databases">
        <title>A new species of microsporidia sheds light on the evolution of extreme parasitism.</title>
        <authorList>
            <person name="Haag K.L."/>
            <person name="James T.Y."/>
            <person name="Larsson R."/>
            <person name="Schaer T.M."/>
            <person name="Refardt D."/>
            <person name="Pombert J.-F."/>
            <person name="Ebert D."/>
        </authorList>
    </citation>
    <scope>NUCLEOTIDE SEQUENCE [LARGE SCALE GENOMIC DNA]</scope>
    <source>
        <strain evidence="1 2">UGP3</strain>
        <tissue evidence="1">Spores</tissue>
    </source>
</reference>
<accession>A0A098VNN1</accession>
<organism evidence="1 2">
    <name type="scientific">Mitosporidium daphniae</name>
    <dbReference type="NCBI Taxonomy" id="1485682"/>
    <lineage>
        <taxon>Eukaryota</taxon>
        <taxon>Fungi</taxon>
        <taxon>Fungi incertae sedis</taxon>
        <taxon>Microsporidia</taxon>
        <taxon>Mitosporidium</taxon>
    </lineage>
</organism>
<evidence type="ECO:0000313" key="2">
    <source>
        <dbReference type="Proteomes" id="UP000029725"/>
    </source>
</evidence>
<dbReference type="GeneID" id="25260436"/>
<dbReference type="EMBL" id="JMKJ01000555">
    <property type="protein sequence ID" value="KGG50692.1"/>
    <property type="molecule type" value="Genomic_DNA"/>
</dbReference>
<evidence type="ECO:0008006" key="3">
    <source>
        <dbReference type="Google" id="ProtNLM"/>
    </source>
</evidence>
<dbReference type="HOGENOM" id="CLU_963403_0_0_1"/>
<protein>
    <recommendedName>
        <fullName evidence="3">Origin recognition complex subunit 6</fullName>
    </recommendedName>
</protein>
<dbReference type="RefSeq" id="XP_013237119.1">
    <property type="nucleotide sequence ID" value="XM_013381665.1"/>
</dbReference>
<gene>
    <name evidence="1" type="ORF">DI09_5p390</name>
</gene>
<dbReference type="VEuPathDB" id="MicrosporidiaDB:DI09_5p390"/>
<dbReference type="AlphaFoldDB" id="A0A098VNN1"/>
<name>A0A098VNN1_9MICR</name>
<comment type="caution">
    <text evidence="1">The sequence shown here is derived from an EMBL/GenBank/DDBJ whole genome shotgun (WGS) entry which is preliminary data.</text>
</comment>
<sequence>MDLIRNFDGYFSKVLRSSGLNTSEYGEYLEKSRSLFKRSLILCPSMGPLEPARVFVCIELVLAQYGLCKSYHLPVRSKITIDRAFNVRFSCLTNAEYLTAMQQLSSGLSLNLSKLSIRVLGLSTGCEQLICPCEKLLDMFIPLFCSTLPEASKAFVTNENPDLLLAIFIAVTSCLKYSINERSFQNYLQSIRHMCRKQLDAIQADSLLFKELKKQKRSPHKTIGGHKDVLLEMSDTCSPSAGAENCALNMPRRSVPLLPEHIKYAGILEDSPEFYFYKRWRDSILLKYK</sequence>
<keyword evidence="2" id="KW-1185">Reference proteome</keyword>
<evidence type="ECO:0000313" key="1">
    <source>
        <dbReference type="EMBL" id="KGG50692.1"/>
    </source>
</evidence>
<proteinExistence type="predicted"/>
<dbReference type="Proteomes" id="UP000029725">
    <property type="component" value="Unassembled WGS sequence"/>
</dbReference>